<dbReference type="AlphaFoldDB" id="A0A3Q0IZV8"/>
<evidence type="ECO:0000256" key="4">
    <source>
        <dbReference type="PROSITE-ProRule" id="PRU00146"/>
    </source>
</evidence>
<dbReference type="InterPro" id="IPR019787">
    <property type="entry name" value="Znf_PHD-finger"/>
</dbReference>
<dbReference type="InterPro" id="IPR013083">
    <property type="entry name" value="Znf_RING/FYVE/PHD"/>
</dbReference>
<dbReference type="PROSITE" id="PS50016">
    <property type="entry name" value="ZF_PHD_2"/>
    <property type="match status" value="1"/>
</dbReference>
<dbReference type="Gene3D" id="3.30.40.10">
    <property type="entry name" value="Zinc/RING finger domain, C3HC4 (zinc finger)"/>
    <property type="match status" value="1"/>
</dbReference>
<keyword evidence="3" id="KW-0862">Zinc</keyword>
<dbReference type="GO" id="GO:0008270">
    <property type="term" value="F:zinc ion binding"/>
    <property type="evidence" value="ECO:0007669"/>
    <property type="project" value="UniProtKB-KW"/>
</dbReference>
<dbReference type="Proteomes" id="UP000079169">
    <property type="component" value="Unplaced"/>
</dbReference>
<dbReference type="InterPro" id="IPR004244">
    <property type="entry name" value="Transposase_22"/>
</dbReference>
<dbReference type="PaxDb" id="121845-A0A3Q0IZV8"/>
<gene>
    <name evidence="8" type="primary">LOC113468773</name>
</gene>
<reference evidence="8" key="1">
    <citation type="submission" date="2025-08" db="UniProtKB">
        <authorList>
            <consortium name="RefSeq"/>
        </authorList>
    </citation>
    <scope>IDENTIFICATION</scope>
</reference>
<dbReference type="RefSeq" id="XP_026681731.1">
    <property type="nucleotide sequence ID" value="XM_026825930.1"/>
</dbReference>
<dbReference type="PANTHER" id="PTHR11505">
    <property type="entry name" value="L1 TRANSPOSABLE ELEMENT-RELATED"/>
    <property type="match status" value="1"/>
</dbReference>
<dbReference type="InterPro" id="IPR001965">
    <property type="entry name" value="Znf_PHD"/>
</dbReference>
<evidence type="ECO:0000259" key="6">
    <source>
        <dbReference type="PROSITE" id="PS50016"/>
    </source>
</evidence>
<dbReference type="GeneID" id="113468773"/>
<dbReference type="Pfam" id="PF25298">
    <property type="entry name" value="Baculo_FP_2nd"/>
    <property type="match status" value="1"/>
</dbReference>
<dbReference type="SMART" id="SM00249">
    <property type="entry name" value="PHD"/>
    <property type="match status" value="1"/>
</dbReference>
<keyword evidence="1" id="KW-0479">Metal-binding</keyword>
<feature type="coiled-coil region" evidence="5">
    <location>
        <begin position="119"/>
        <end position="153"/>
    </location>
</feature>
<evidence type="ECO:0000313" key="7">
    <source>
        <dbReference type="Proteomes" id="UP000079169"/>
    </source>
</evidence>
<dbReference type="STRING" id="121845.A0A3Q0IZV8"/>
<protein>
    <submittedName>
        <fullName evidence="8">Uncharacterized protein LOC113468773</fullName>
    </submittedName>
</protein>
<evidence type="ECO:0000256" key="1">
    <source>
        <dbReference type="ARBA" id="ARBA00022723"/>
    </source>
</evidence>
<name>A0A3Q0IZV8_DIACI</name>
<feature type="domain" description="PHD-type" evidence="6">
    <location>
        <begin position="1"/>
        <end position="56"/>
    </location>
</feature>
<dbReference type="KEGG" id="dci:113468773"/>
<dbReference type="InterPro" id="IPR057251">
    <property type="entry name" value="FP_C"/>
</dbReference>
<dbReference type="PROSITE" id="PS01359">
    <property type="entry name" value="ZF_PHD_1"/>
    <property type="match status" value="1"/>
</dbReference>
<dbReference type="SUPFAM" id="SSF57903">
    <property type="entry name" value="FYVE/PHD zinc finger"/>
    <property type="match status" value="1"/>
</dbReference>
<keyword evidence="7" id="KW-1185">Reference proteome</keyword>
<dbReference type="InterPro" id="IPR019786">
    <property type="entry name" value="Zinc_finger_PHD-type_CS"/>
</dbReference>
<dbReference type="InterPro" id="IPR011011">
    <property type="entry name" value="Znf_FYVE_PHD"/>
</dbReference>
<evidence type="ECO:0000256" key="2">
    <source>
        <dbReference type="ARBA" id="ARBA00022771"/>
    </source>
</evidence>
<evidence type="ECO:0000256" key="3">
    <source>
        <dbReference type="ARBA" id="ARBA00022833"/>
    </source>
</evidence>
<evidence type="ECO:0000256" key="5">
    <source>
        <dbReference type="SAM" id="Coils"/>
    </source>
</evidence>
<sequence>MECIICSDGLNPEDSLRCSVCASVHHYFCVGQGLKNFKKMSQETKANWKCATCKEKMKVKNIASPPLGSTFTAGNENVHHSTILPEALTKDYLDTKFNQLESKMFEMVENLKKDFKTRMDAMETKLAEKDTIIEDLESRLDDLENRSRISNIEIRGVPETKHEEVKALVQRIGVVIGCGDIQEDDIQVAHRVVTKRAEGPKPIIVHLKSRWLKNKWLAAHKKYKAENNFAPLKASEIHQTFKDVPISMFEHLTAKRKFLLSETRAFAKQANLKYVWTRDAVIFVREAEHAKVRKVSNPKQLEELKNVFKYKVGGAASSNA</sequence>
<accession>A0A3Q0IZV8</accession>
<evidence type="ECO:0000313" key="8">
    <source>
        <dbReference type="RefSeq" id="XP_026681731.1"/>
    </source>
</evidence>
<proteinExistence type="predicted"/>
<keyword evidence="5" id="KW-0175">Coiled coil</keyword>
<organism evidence="7 8">
    <name type="scientific">Diaphorina citri</name>
    <name type="common">Asian citrus psyllid</name>
    <dbReference type="NCBI Taxonomy" id="121845"/>
    <lineage>
        <taxon>Eukaryota</taxon>
        <taxon>Metazoa</taxon>
        <taxon>Ecdysozoa</taxon>
        <taxon>Arthropoda</taxon>
        <taxon>Hexapoda</taxon>
        <taxon>Insecta</taxon>
        <taxon>Pterygota</taxon>
        <taxon>Neoptera</taxon>
        <taxon>Paraneoptera</taxon>
        <taxon>Hemiptera</taxon>
        <taxon>Sternorrhyncha</taxon>
        <taxon>Psylloidea</taxon>
        <taxon>Psyllidae</taxon>
        <taxon>Diaphorininae</taxon>
        <taxon>Diaphorina</taxon>
    </lineage>
</organism>
<keyword evidence="2 4" id="KW-0863">Zinc-finger</keyword>